<reference evidence="2 3" key="1">
    <citation type="submission" date="2024-04" db="EMBL/GenBank/DDBJ databases">
        <title>Phyllosticta paracitricarpa is synonymous to the EU quarantine fungus P. citricarpa based on phylogenomic analyses.</title>
        <authorList>
            <consortium name="Lawrence Berkeley National Laboratory"/>
            <person name="Van Ingen-Buijs V.A."/>
            <person name="Van Westerhoven A.C."/>
            <person name="Haridas S."/>
            <person name="Skiadas P."/>
            <person name="Martin F."/>
            <person name="Groenewald J.Z."/>
            <person name="Crous P.W."/>
            <person name="Seidl M.F."/>
        </authorList>
    </citation>
    <scope>NUCLEOTIDE SEQUENCE [LARGE SCALE GENOMIC DNA]</scope>
    <source>
        <strain evidence="2 3">CBS 123374</strain>
    </source>
</reference>
<dbReference type="InterPro" id="IPR011009">
    <property type="entry name" value="Kinase-like_dom_sf"/>
</dbReference>
<protein>
    <submittedName>
        <fullName evidence="2">Kinase-like domain-containing protein</fullName>
    </submittedName>
</protein>
<dbReference type="EMBL" id="JBBWRZ010000013">
    <property type="protein sequence ID" value="KAK8223897.1"/>
    <property type="molecule type" value="Genomic_DNA"/>
</dbReference>
<accession>A0ABR1YAK3</accession>
<gene>
    <name evidence="2" type="ORF">HDK90DRAFT_529159</name>
</gene>
<dbReference type="Proteomes" id="UP001492380">
    <property type="component" value="Unassembled WGS sequence"/>
</dbReference>
<comment type="caution">
    <text evidence="2">The sequence shown here is derived from an EMBL/GenBank/DDBJ whole genome shotgun (WGS) entry which is preliminary data.</text>
</comment>
<name>A0ABR1YAK3_9PEZI</name>
<dbReference type="PROSITE" id="PS50011">
    <property type="entry name" value="PROTEIN_KINASE_DOM"/>
    <property type="match status" value="1"/>
</dbReference>
<dbReference type="Gene3D" id="1.10.510.10">
    <property type="entry name" value="Transferase(Phosphotransferase) domain 1"/>
    <property type="match status" value="1"/>
</dbReference>
<evidence type="ECO:0000313" key="3">
    <source>
        <dbReference type="Proteomes" id="UP001492380"/>
    </source>
</evidence>
<keyword evidence="3" id="KW-1185">Reference proteome</keyword>
<dbReference type="SUPFAM" id="SSF56112">
    <property type="entry name" value="Protein kinase-like (PK-like)"/>
    <property type="match status" value="1"/>
</dbReference>
<feature type="domain" description="Protein kinase" evidence="1">
    <location>
        <begin position="1"/>
        <end position="353"/>
    </location>
</feature>
<dbReference type="Pfam" id="PF00069">
    <property type="entry name" value="Pkinase"/>
    <property type="match status" value="1"/>
</dbReference>
<sequence>MRSRITTEVMQSLRSLKEWRRMEQGMKLTGESGRTYVIGGESWMLPEHMRFAKDIHNEQLSFHVKQPQKKKSISLDYNVGRELRSFGKELRMNEIFNGANFLWQQVDTILPTFDSETEPPRVVYEAMWKTIFEARTMRTFTRREVKLIMRSTLLALQEIERKGFVHTNLTTEYLLLPTEKLDLCKPEEFFAKIANTASCSVPSQVHKVDWRQPSSFHAPEMYFSKPVSFPAHIWSWAMILSHLLESRAALKSGRFESAFIGSMFETWNLPRNNYSNQGQILFGELVCHFNVDFCEYFADCDMPDYEPCEESDWKEHMRNKGVLDEDICFLDWILDPNPETRPTSEQIIETGFLEWNEDDVEEEES</sequence>
<dbReference type="InterPro" id="IPR000719">
    <property type="entry name" value="Prot_kinase_dom"/>
</dbReference>
<evidence type="ECO:0000313" key="2">
    <source>
        <dbReference type="EMBL" id="KAK8223897.1"/>
    </source>
</evidence>
<organism evidence="2 3">
    <name type="scientific">Phyllosticta capitalensis</name>
    <dbReference type="NCBI Taxonomy" id="121624"/>
    <lineage>
        <taxon>Eukaryota</taxon>
        <taxon>Fungi</taxon>
        <taxon>Dikarya</taxon>
        <taxon>Ascomycota</taxon>
        <taxon>Pezizomycotina</taxon>
        <taxon>Dothideomycetes</taxon>
        <taxon>Dothideomycetes incertae sedis</taxon>
        <taxon>Botryosphaeriales</taxon>
        <taxon>Phyllostictaceae</taxon>
        <taxon>Phyllosticta</taxon>
    </lineage>
</organism>
<evidence type="ECO:0000259" key="1">
    <source>
        <dbReference type="PROSITE" id="PS50011"/>
    </source>
</evidence>
<proteinExistence type="predicted"/>